<dbReference type="SUPFAM" id="SSF50156">
    <property type="entry name" value="PDZ domain-like"/>
    <property type="match status" value="1"/>
</dbReference>
<dbReference type="EMBL" id="MUGV01000036">
    <property type="protein sequence ID" value="OXA76536.1"/>
    <property type="molecule type" value="Genomic_DNA"/>
</dbReference>
<evidence type="ECO:0000313" key="3">
    <source>
        <dbReference type="Proteomes" id="UP000198382"/>
    </source>
</evidence>
<dbReference type="Pfam" id="PF03572">
    <property type="entry name" value="Peptidase_S41"/>
    <property type="match status" value="1"/>
</dbReference>
<organism evidence="2 3">
    <name type="scientific">Flavobacterium frigidimaris</name>
    <dbReference type="NCBI Taxonomy" id="262320"/>
    <lineage>
        <taxon>Bacteria</taxon>
        <taxon>Pseudomonadati</taxon>
        <taxon>Bacteroidota</taxon>
        <taxon>Flavobacteriia</taxon>
        <taxon>Flavobacteriales</taxon>
        <taxon>Flavobacteriaceae</taxon>
        <taxon>Flavobacterium</taxon>
    </lineage>
</organism>
<reference evidence="2 3" key="1">
    <citation type="submission" date="2016-11" db="EMBL/GenBank/DDBJ databases">
        <title>Whole genomes of Flavobacteriaceae.</title>
        <authorList>
            <person name="Stine C."/>
            <person name="Li C."/>
            <person name="Tadesse D."/>
        </authorList>
    </citation>
    <scope>NUCLEOTIDE SEQUENCE [LARGE SCALE GENOMIC DNA]</scope>
    <source>
        <strain evidence="2 3">DSM 15937</strain>
    </source>
</reference>
<protein>
    <recommendedName>
        <fullName evidence="1">Tail specific protease domain-containing protein</fullName>
    </recommendedName>
</protein>
<proteinExistence type="predicted"/>
<evidence type="ECO:0000313" key="2">
    <source>
        <dbReference type="EMBL" id="OXA76536.1"/>
    </source>
</evidence>
<dbReference type="InterPro" id="IPR029045">
    <property type="entry name" value="ClpP/crotonase-like_dom_sf"/>
</dbReference>
<keyword evidence="3" id="KW-1185">Reference proteome</keyword>
<dbReference type="Proteomes" id="UP000198382">
    <property type="component" value="Unassembled WGS sequence"/>
</dbReference>
<dbReference type="SUPFAM" id="SSF52096">
    <property type="entry name" value="ClpP/crotonase"/>
    <property type="match status" value="1"/>
</dbReference>
<dbReference type="InterPro" id="IPR005151">
    <property type="entry name" value="Tail-specific_protease"/>
</dbReference>
<dbReference type="PANTHER" id="PTHR32060">
    <property type="entry name" value="TAIL-SPECIFIC PROTEASE"/>
    <property type="match status" value="1"/>
</dbReference>
<name>A0ABX4BLY2_FLAFR</name>
<dbReference type="Gene3D" id="3.90.226.10">
    <property type="entry name" value="2-enoyl-CoA Hydratase, Chain A, domain 1"/>
    <property type="match status" value="1"/>
</dbReference>
<sequence>MKRGFLILLVIVFHNTFAKDKFNEVQKLAVTAKIWGFFKYYHPAVANGTVNWDNKLFALLPIIEKTQTQEEFSEAIEKLIADLGEIEVYQEKNKAKNIKYFDKNFSLNWIDQNDMISKSLGKKLRFIEKNRWRGQQYYYNSDPFVKVTNEIKYNEFDWTNKQLRLLALFRYWNQIEYFFPYKYQMDQKWDDVLTEMLPRFMYPTSEKDFVLAMREISIKLNDSHSSTQTGKFYDYFGDKFAPFDIKIIEEKAVVIKLKNDSLAILNNIQLGDVIIKVNDKSINDIINENRKFVEGSNENAVLRNIYWTIFNGKSDSIKIQFLRDDIKSEKFIKRYNYYDLKIKFSEKKKWKLLTNDIGYIDIEKLKVSEIPEVMQEFKNLKTIIFDARRYPQEANIEETLTNYLYPEPKAYAKFIDPDVTYPGRFIWRKNQVGGEKSLGLFKGKIVILENEWTQSHGEHVVMSLKGAPRSTIVGSQTAGADGAVCKYEIIKGYFTQYTAYGVFYPNQNETQRTGIKPDIFVEPTIKGIQEGRDEILENALDYLNNRK</sequence>
<feature type="domain" description="Tail specific protease" evidence="1">
    <location>
        <begin position="357"/>
        <end position="519"/>
    </location>
</feature>
<gene>
    <name evidence="2" type="ORF">B0A65_18665</name>
</gene>
<accession>A0ABX4BLY2</accession>
<dbReference type="RefSeq" id="WP_074664029.1">
    <property type="nucleotide sequence ID" value="NZ_MUGV01000036.1"/>
</dbReference>
<dbReference type="InterPro" id="IPR036034">
    <property type="entry name" value="PDZ_sf"/>
</dbReference>
<dbReference type="Gene3D" id="2.30.42.10">
    <property type="match status" value="1"/>
</dbReference>
<dbReference type="PANTHER" id="PTHR32060:SF22">
    <property type="entry name" value="CARBOXYL-TERMINAL-PROCESSING PEPTIDASE 3, CHLOROPLASTIC"/>
    <property type="match status" value="1"/>
</dbReference>
<comment type="caution">
    <text evidence="2">The sequence shown here is derived from an EMBL/GenBank/DDBJ whole genome shotgun (WGS) entry which is preliminary data.</text>
</comment>
<dbReference type="Gene3D" id="3.30.750.44">
    <property type="match status" value="1"/>
</dbReference>
<evidence type="ECO:0000259" key="1">
    <source>
        <dbReference type="Pfam" id="PF03572"/>
    </source>
</evidence>